<dbReference type="GO" id="GO:0070897">
    <property type="term" value="P:transcription preinitiation complex assembly"/>
    <property type="evidence" value="ECO:0007669"/>
    <property type="project" value="InterPro"/>
</dbReference>
<dbReference type="InterPro" id="IPR013150">
    <property type="entry name" value="TFIIB_cyclin"/>
</dbReference>
<keyword evidence="6" id="KW-1185">Reference proteome</keyword>
<dbReference type="PANTHER" id="PTHR11618">
    <property type="entry name" value="TRANSCRIPTION INITIATION FACTOR IIB-RELATED"/>
    <property type="match status" value="1"/>
</dbReference>
<comment type="caution">
    <text evidence="5">The sequence shown here is derived from an EMBL/GenBank/DDBJ whole genome shotgun (WGS) entry which is preliminary data.</text>
</comment>
<dbReference type="OrthoDB" id="2527864at2759"/>
<organism evidence="5 6">
    <name type="scientific">Thelephora terrestris</name>
    <dbReference type="NCBI Taxonomy" id="56493"/>
    <lineage>
        <taxon>Eukaryota</taxon>
        <taxon>Fungi</taxon>
        <taxon>Dikarya</taxon>
        <taxon>Basidiomycota</taxon>
        <taxon>Agaricomycotina</taxon>
        <taxon>Agaricomycetes</taxon>
        <taxon>Thelephorales</taxon>
        <taxon>Thelephoraceae</taxon>
        <taxon>Thelephora</taxon>
    </lineage>
</organism>
<protein>
    <recommendedName>
        <fullName evidence="4">Transcription factor TFIIB cyclin-like domain-containing protein</fullName>
    </recommendedName>
</protein>
<feature type="region of interest" description="Disordered" evidence="3">
    <location>
        <begin position="651"/>
        <end position="676"/>
    </location>
</feature>
<name>A0A9P6HR40_9AGAM</name>
<dbReference type="Pfam" id="PF00382">
    <property type="entry name" value="TFIIB"/>
    <property type="match status" value="1"/>
</dbReference>
<evidence type="ECO:0000256" key="3">
    <source>
        <dbReference type="SAM" id="MobiDB-lite"/>
    </source>
</evidence>
<dbReference type="Gene3D" id="1.10.472.170">
    <property type="match status" value="1"/>
</dbReference>
<feature type="region of interest" description="Disordered" evidence="3">
    <location>
        <begin position="545"/>
        <end position="564"/>
    </location>
</feature>
<dbReference type="InterPro" id="IPR000812">
    <property type="entry name" value="TFIIB"/>
</dbReference>
<keyword evidence="1" id="KW-0805">Transcription regulation</keyword>
<gene>
    <name evidence="5" type="ORF">BJ322DRAFT_1207392</name>
</gene>
<feature type="region of interest" description="Disordered" evidence="3">
    <location>
        <begin position="410"/>
        <end position="433"/>
    </location>
</feature>
<dbReference type="GO" id="GO:0017025">
    <property type="term" value="F:TBP-class protein binding"/>
    <property type="evidence" value="ECO:0007669"/>
    <property type="project" value="InterPro"/>
</dbReference>
<proteinExistence type="predicted"/>
<keyword evidence="2" id="KW-0804">Transcription</keyword>
<dbReference type="Proteomes" id="UP000736335">
    <property type="component" value="Unassembled WGS sequence"/>
</dbReference>
<sequence>MSGDCLECGQKTQWDSELGSHVCTACGTLTNSAQTTLVSHGDSYETSSGHESPFVWDLGNPTLKSIRNKDGRALSGQGKEVRLRQNMFSTYAFITSLCNRLSCPGLASRAQALFGQAMSKGQFRWGRKAKLTAGASVSIAARESRKSVSLRDISVLLDEPLTSLTKTYNEVVKLFGFDLEISDPTVHLTTLHAHLTRVISDSETFELSKSLASVVRSLQPRLSCVIRTAESLAALVTRSGKVSHLATAPTACAIFLLALEGEARSPLPNCGLLAQVLGSRFDVKQGVVMDRYRVIYGIVDEWIKQVPWLQPSTQPRTRASSSRSKVTTRGAVAKGLNDVVQFQEEIWQKSLCGMEKISLNLDPIDEGDGTGDDGMTLAASHEDGDDDDFGSVTSASASVAITTSAMTKRKNAVSSRETSVELTSRPIKKRKTRHDRSVESASQFLLNPTKLKKATDDNQLLSHFLSSDTSSLSHTFVRSPTRLQLLCAVRSGGSDAIADEELFEEGELEDVFRAEEEVNLLVQLVDWDEVLEEKRLNKALRVSGNRSTESKLEGSQVDPIPPRATGRINMDAFKRMMDPASDLVGCGGVDEEGTVGDSTDGDAEGDCYQWFLDLPTVTLKAGSRFPITVSQKCPHATQGLDAQLEGIEEEEDWRPMSPDHGGTGLGLHDSTDYYDL</sequence>
<evidence type="ECO:0000256" key="2">
    <source>
        <dbReference type="ARBA" id="ARBA00023163"/>
    </source>
</evidence>
<dbReference type="CDD" id="cd00043">
    <property type="entry name" value="CYCLIN_SF"/>
    <property type="match status" value="1"/>
</dbReference>
<reference evidence="5" key="1">
    <citation type="journal article" date="2020" name="Nat. Commun.">
        <title>Large-scale genome sequencing of mycorrhizal fungi provides insights into the early evolution of symbiotic traits.</title>
        <authorList>
            <person name="Miyauchi S."/>
            <person name="Kiss E."/>
            <person name="Kuo A."/>
            <person name="Drula E."/>
            <person name="Kohler A."/>
            <person name="Sanchez-Garcia M."/>
            <person name="Morin E."/>
            <person name="Andreopoulos B."/>
            <person name="Barry K.W."/>
            <person name="Bonito G."/>
            <person name="Buee M."/>
            <person name="Carver A."/>
            <person name="Chen C."/>
            <person name="Cichocki N."/>
            <person name="Clum A."/>
            <person name="Culley D."/>
            <person name="Crous P.W."/>
            <person name="Fauchery L."/>
            <person name="Girlanda M."/>
            <person name="Hayes R.D."/>
            <person name="Keri Z."/>
            <person name="LaButti K."/>
            <person name="Lipzen A."/>
            <person name="Lombard V."/>
            <person name="Magnuson J."/>
            <person name="Maillard F."/>
            <person name="Murat C."/>
            <person name="Nolan M."/>
            <person name="Ohm R.A."/>
            <person name="Pangilinan J."/>
            <person name="Pereira M.F."/>
            <person name="Perotto S."/>
            <person name="Peter M."/>
            <person name="Pfister S."/>
            <person name="Riley R."/>
            <person name="Sitrit Y."/>
            <person name="Stielow J.B."/>
            <person name="Szollosi G."/>
            <person name="Zifcakova L."/>
            <person name="Stursova M."/>
            <person name="Spatafora J.W."/>
            <person name="Tedersoo L."/>
            <person name="Vaario L.M."/>
            <person name="Yamada A."/>
            <person name="Yan M."/>
            <person name="Wang P."/>
            <person name="Xu J."/>
            <person name="Bruns T."/>
            <person name="Baldrian P."/>
            <person name="Vilgalys R."/>
            <person name="Dunand C."/>
            <person name="Henrissat B."/>
            <person name="Grigoriev I.V."/>
            <person name="Hibbett D."/>
            <person name="Nagy L.G."/>
            <person name="Martin F.M."/>
        </authorList>
    </citation>
    <scope>NUCLEOTIDE SEQUENCE</scope>
    <source>
        <strain evidence="5">UH-Tt-Lm1</strain>
    </source>
</reference>
<dbReference type="InterPro" id="IPR036915">
    <property type="entry name" value="Cyclin-like_sf"/>
</dbReference>
<accession>A0A9P6HR40</accession>
<evidence type="ECO:0000313" key="5">
    <source>
        <dbReference type="EMBL" id="KAF9792890.1"/>
    </source>
</evidence>
<dbReference type="GO" id="GO:0005634">
    <property type="term" value="C:nucleus"/>
    <property type="evidence" value="ECO:0007669"/>
    <property type="project" value="TreeGrafter"/>
</dbReference>
<feature type="compositionally biased region" description="Polar residues" evidence="3">
    <location>
        <begin position="412"/>
        <end position="422"/>
    </location>
</feature>
<feature type="domain" description="Transcription factor TFIIB cyclin-like" evidence="4">
    <location>
        <begin position="85"/>
        <end position="173"/>
    </location>
</feature>
<dbReference type="GO" id="GO:0097550">
    <property type="term" value="C:transcription preinitiation complex"/>
    <property type="evidence" value="ECO:0007669"/>
    <property type="project" value="TreeGrafter"/>
</dbReference>
<dbReference type="AlphaFoldDB" id="A0A9P6HR40"/>
<reference evidence="5" key="2">
    <citation type="submission" date="2020-11" db="EMBL/GenBank/DDBJ databases">
        <authorList>
            <consortium name="DOE Joint Genome Institute"/>
            <person name="Kuo A."/>
            <person name="Miyauchi S."/>
            <person name="Kiss E."/>
            <person name="Drula E."/>
            <person name="Kohler A."/>
            <person name="Sanchez-Garcia M."/>
            <person name="Andreopoulos B."/>
            <person name="Barry K.W."/>
            <person name="Bonito G."/>
            <person name="Buee M."/>
            <person name="Carver A."/>
            <person name="Chen C."/>
            <person name="Cichocki N."/>
            <person name="Clum A."/>
            <person name="Culley D."/>
            <person name="Crous P.W."/>
            <person name="Fauchery L."/>
            <person name="Girlanda M."/>
            <person name="Hayes R."/>
            <person name="Keri Z."/>
            <person name="Labutti K."/>
            <person name="Lipzen A."/>
            <person name="Lombard V."/>
            <person name="Magnuson J."/>
            <person name="Maillard F."/>
            <person name="Morin E."/>
            <person name="Murat C."/>
            <person name="Nolan M."/>
            <person name="Ohm R."/>
            <person name="Pangilinan J."/>
            <person name="Pereira M."/>
            <person name="Perotto S."/>
            <person name="Peter M."/>
            <person name="Riley R."/>
            <person name="Sitrit Y."/>
            <person name="Stielow B."/>
            <person name="Szollosi G."/>
            <person name="Zifcakova L."/>
            <person name="Stursova M."/>
            <person name="Spatafora J.W."/>
            <person name="Tedersoo L."/>
            <person name="Vaario L.-M."/>
            <person name="Yamada A."/>
            <person name="Yan M."/>
            <person name="Wang P."/>
            <person name="Xu J."/>
            <person name="Bruns T."/>
            <person name="Baldrian P."/>
            <person name="Vilgalys R."/>
            <person name="Henrissat B."/>
            <person name="Grigoriev I.V."/>
            <person name="Hibbett D."/>
            <person name="Nagy L.G."/>
            <person name="Martin F.M."/>
        </authorList>
    </citation>
    <scope>NUCLEOTIDE SEQUENCE</scope>
    <source>
        <strain evidence="5">UH-Tt-Lm1</strain>
    </source>
</reference>
<dbReference type="EMBL" id="WIUZ02000001">
    <property type="protein sequence ID" value="KAF9792890.1"/>
    <property type="molecule type" value="Genomic_DNA"/>
</dbReference>
<dbReference type="SUPFAM" id="SSF47954">
    <property type="entry name" value="Cyclin-like"/>
    <property type="match status" value="1"/>
</dbReference>
<evidence type="ECO:0000313" key="6">
    <source>
        <dbReference type="Proteomes" id="UP000736335"/>
    </source>
</evidence>
<evidence type="ECO:0000256" key="1">
    <source>
        <dbReference type="ARBA" id="ARBA00023015"/>
    </source>
</evidence>
<dbReference type="PANTHER" id="PTHR11618:SF13">
    <property type="entry name" value="TRANSCRIPTION INITIATION FACTOR IIB"/>
    <property type="match status" value="1"/>
</dbReference>
<evidence type="ECO:0000259" key="4">
    <source>
        <dbReference type="Pfam" id="PF00382"/>
    </source>
</evidence>